<dbReference type="AlphaFoldDB" id="A0A1T2L325"/>
<name>A0A1T2L325_9GAMM</name>
<sequence length="76" mass="8334">MAHFDMAESDLPLECSGGEKSEIAYIDGNGWVPELARLAMQEPEAHLHHESPSISHPLAAVDPDHFLGLMRDLEGN</sequence>
<evidence type="ECO:0000313" key="1">
    <source>
        <dbReference type="EMBL" id="OOZ39507.1"/>
    </source>
</evidence>
<comment type="caution">
    <text evidence="1">The sequence shown here is derived from an EMBL/GenBank/DDBJ whole genome shotgun (WGS) entry which is preliminary data.</text>
</comment>
<accession>A0A1T2L325</accession>
<proteinExistence type="predicted"/>
<dbReference type="Proteomes" id="UP000191110">
    <property type="component" value="Unassembled WGS sequence"/>
</dbReference>
<evidence type="ECO:0000313" key="2">
    <source>
        <dbReference type="Proteomes" id="UP000191110"/>
    </source>
</evidence>
<organism evidence="1 2">
    <name type="scientific">Solemya pervernicosa gill symbiont</name>
    <dbReference type="NCBI Taxonomy" id="642797"/>
    <lineage>
        <taxon>Bacteria</taxon>
        <taxon>Pseudomonadati</taxon>
        <taxon>Pseudomonadota</taxon>
        <taxon>Gammaproteobacteria</taxon>
        <taxon>sulfur-oxidizing symbionts</taxon>
    </lineage>
</organism>
<gene>
    <name evidence="1" type="ORF">BOW53_11395</name>
</gene>
<protein>
    <submittedName>
        <fullName evidence="1">Uncharacterized protein</fullName>
    </submittedName>
</protein>
<reference evidence="1 2" key="1">
    <citation type="submission" date="2016-11" db="EMBL/GenBank/DDBJ databases">
        <title>Mixed transmission modes and dynamic genome evolution in an obligate animal-bacterial symbiosis.</title>
        <authorList>
            <person name="Russell S.L."/>
            <person name="Corbett-Detig R.B."/>
            <person name="Cavanaugh C.M."/>
        </authorList>
    </citation>
    <scope>NUCLEOTIDE SEQUENCE [LARGE SCALE GENOMIC DNA]</scope>
    <source>
        <strain evidence="1">Sveles-Q1</strain>
    </source>
</reference>
<keyword evidence="2" id="KW-1185">Reference proteome</keyword>
<dbReference type="RefSeq" id="WP_078484204.1">
    <property type="nucleotide sequence ID" value="NZ_MPRL01000050.1"/>
</dbReference>
<dbReference type="EMBL" id="MPRL01000050">
    <property type="protein sequence ID" value="OOZ39507.1"/>
    <property type="molecule type" value="Genomic_DNA"/>
</dbReference>